<sequence>MRIRIGSELTFEFPQPTPVIALLAVHFSRASDLETPDLLMVSPSVPVEGYRDGYGNWCSRFLAPAGLVSLRTQAIIRDAGRWDSEEADMFAGQTMVHELPAETLQFLLGSRYCETDLLSETAWKLFGHQPLGWARVQAIVDFVHAHLTFGYEHSRPTRTAWEAFNERRGVCRDFAHLALAFCRCLNIPARYCTGYVSDIGLPPPYAPQDFAAWIEVFLAGRWHMFDPRNNSPRVGRVLVARGRDAADVPLTLTFGPGELKRFVVTTEEVAGAATQAGASFA</sequence>
<accession>A0ACD4NN07</accession>
<keyword evidence="2" id="KW-1185">Reference proteome</keyword>
<reference evidence="1" key="1">
    <citation type="submission" date="2022-11" db="EMBL/GenBank/DDBJ databases">
        <title>beta-Carotene-producing bacterium, Jeongeuplla avenae sp. nov., alleviates the salt stress of Arabidopsis seedlings.</title>
        <authorList>
            <person name="Jiang L."/>
            <person name="Lee J."/>
        </authorList>
    </citation>
    <scope>NUCLEOTIDE SEQUENCE</scope>
    <source>
        <strain evidence="1">DY_R2A_6</strain>
    </source>
</reference>
<proteinExistence type="predicted"/>
<dbReference type="EMBL" id="CP113520">
    <property type="protein sequence ID" value="WAJ28248.1"/>
    <property type="molecule type" value="Genomic_DNA"/>
</dbReference>
<organism evidence="1 2">
    <name type="scientific">Antarcticirhabdus aurantiaca</name>
    <dbReference type="NCBI Taxonomy" id="2606717"/>
    <lineage>
        <taxon>Bacteria</taxon>
        <taxon>Pseudomonadati</taxon>
        <taxon>Pseudomonadota</taxon>
        <taxon>Alphaproteobacteria</taxon>
        <taxon>Hyphomicrobiales</taxon>
        <taxon>Aurantimonadaceae</taxon>
        <taxon>Antarcticirhabdus</taxon>
    </lineage>
</organism>
<evidence type="ECO:0000313" key="2">
    <source>
        <dbReference type="Proteomes" id="UP001163223"/>
    </source>
</evidence>
<name>A0ACD4NN07_9HYPH</name>
<dbReference type="Proteomes" id="UP001163223">
    <property type="component" value="Chromosome"/>
</dbReference>
<gene>
    <name evidence="1" type="ORF">OXU80_26085</name>
</gene>
<evidence type="ECO:0000313" key="1">
    <source>
        <dbReference type="EMBL" id="WAJ28248.1"/>
    </source>
</evidence>
<protein>
    <submittedName>
        <fullName evidence="1">Transglutaminase family protein</fullName>
    </submittedName>
</protein>